<feature type="signal peptide" evidence="1">
    <location>
        <begin position="1"/>
        <end position="22"/>
    </location>
</feature>
<gene>
    <name evidence="2" type="ORF">BU204_37710</name>
</gene>
<keyword evidence="1" id="KW-0732">Signal</keyword>
<reference evidence="2 3" key="1">
    <citation type="submission" date="2016-12" db="EMBL/GenBank/DDBJ databases">
        <title>The draft genome sequence of Actinophytocola sp. 11-183.</title>
        <authorList>
            <person name="Wang W."/>
            <person name="Yuan L."/>
        </authorList>
    </citation>
    <scope>NUCLEOTIDE SEQUENCE [LARGE SCALE GENOMIC DNA]</scope>
    <source>
        <strain evidence="2 3">11-183</strain>
    </source>
</reference>
<organism evidence="2 3">
    <name type="scientific">Actinophytocola xanthii</name>
    <dbReference type="NCBI Taxonomy" id="1912961"/>
    <lineage>
        <taxon>Bacteria</taxon>
        <taxon>Bacillati</taxon>
        <taxon>Actinomycetota</taxon>
        <taxon>Actinomycetes</taxon>
        <taxon>Pseudonocardiales</taxon>
        <taxon>Pseudonocardiaceae</taxon>
    </lineage>
</organism>
<comment type="caution">
    <text evidence="2">The sequence shown here is derived from an EMBL/GenBank/DDBJ whole genome shotgun (WGS) entry which is preliminary data.</text>
</comment>
<evidence type="ECO:0000313" key="2">
    <source>
        <dbReference type="EMBL" id="OLF04460.1"/>
    </source>
</evidence>
<accession>A0A1Q8BQT1</accession>
<evidence type="ECO:0000256" key="1">
    <source>
        <dbReference type="SAM" id="SignalP"/>
    </source>
</evidence>
<name>A0A1Q8BQT1_9PSEU</name>
<keyword evidence="3" id="KW-1185">Reference proteome</keyword>
<dbReference type="EMBL" id="MSIE01000167">
    <property type="protein sequence ID" value="OLF04460.1"/>
    <property type="molecule type" value="Genomic_DNA"/>
</dbReference>
<protein>
    <recommendedName>
        <fullName evidence="4">DUF4350 domain-containing protein</fullName>
    </recommendedName>
</protein>
<proteinExistence type="predicted"/>
<evidence type="ECO:0000313" key="3">
    <source>
        <dbReference type="Proteomes" id="UP000185596"/>
    </source>
</evidence>
<dbReference type="AlphaFoldDB" id="A0A1Q8BQT1"/>
<dbReference type="Proteomes" id="UP000185596">
    <property type="component" value="Unassembled WGS sequence"/>
</dbReference>
<sequence length="376" mass="41123">MRCGGILGFVVLLLLVSAPVTAAQPFDLGELMSHQVYRAPGAFATLDEERVRAVLRPNDRVLLTPFNGADKDQLREWAGEHDVRLVVVEGLAAYIPGRRAYRAPDRQSLRRLALYSDVTPGVLDLLGQDSSPVIVPQAVDPSPEQVATVVERLREADPKIATFPSPSPGRRHVDYVPTLAREFPDDLVMVVQGRWFDVAAPDQDSAEYARDHLFGRGYIQIFQDGAPSETSASLLVERYEALRAPPRPAFQAPPPAPVSDLWGPVRTAALWTTLIAGAFFALVYLAHTPEHSPARSVHTPTERRLARAEANARIGELGARLLEVETSGAEANPAAAERLATARRLFDQAQTTPGWVEVRKIADEGMALPARQDETS</sequence>
<feature type="chain" id="PRO_5012525318" description="DUF4350 domain-containing protein" evidence="1">
    <location>
        <begin position="23"/>
        <end position="376"/>
    </location>
</feature>
<evidence type="ECO:0008006" key="4">
    <source>
        <dbReference type="Google" id="ProtNLM"/>
    </source>
</evidence>